<dbReference type="InterPro" id="IPR053218">
    <property type="entry name" value="Pathogen-related_defense"/>
</dbReference>
<dbReference type="PANTHER" id="PTHR31723">
    <property type="entry name" value="PATHOGENESIS-RELATED FAMILY PROTEIN"/>
    <property type="match status" value="1"/>
</dbReference>
<proteinExistence type="predicted"/>
<evidence type="ECO:0000313" key="2">
    <source>
        <dbReference type="Proteomes" id="UP000593562"/>
    </source>
</evidence>
<reference evidence="1 2" key="1">
    <citation type="journal article" date="2020" name="Nat. Commun.">
        <title>Genome of Tripterygium wilfordii and identification of cytochrome P450 involved in triptolide biosynthesis.</title>
        <authorList>
            <person name="Tu L."/>
            <person name="Su P."/>
            <person name="Zhang Z."/>
            <person name="Gao L."/>
            <person name="Wang J."/>
            <person name="Hu T."/>
            <person name="Zhou J."/>
            <person name="Zhang Y."/>
            <person name="Zhao Y."/>
            <person name="Liu Y."/>
            <person name="Song Y."/>
            <person name="Tong Y."/>
            <person name="Lu Y."/>
            <person name="Yang J."/>
            <person name="Xu C."/>
            <person name="Jia M."/>
            <person name="Peters R.J."/>
            <person name="Huang L."/>
            <person name="Gao W."/>
        </authorList>
    </citation>
    <scope>NUCLEOTIDE SEQUENCE [LARGE SCALE GENOMIC DNA]</scope>
    <source>
        <strain evidence="2">cv. XIE 37</strain>
        <tissue evidence="1">Leaf</tissue>
    </source>
</reference>
<accession>A0A7J7C9E1</accession>
<dbReference type="EMBL" id="JAAARO010000019">
    <property type="protein sequence ID" value="KAF5730739.1"/>
    <property type="molecule type" value="Genomic_DNA"/>
</dbReference>
<organism evidence="1 2">
    <name type="scientific">Tripterygium wilfordii</name>
    <name type="common">Thunder God vine</name>
    <dbReference type="NCBI Taxonomy" id="458696"/>
    <lineage>
        <taxon>Eukaryota</taxon>
        <taxon>Viridiplantae</taxon>
        <taxon>Streptophyta</taxon>
        <taxon>Embryophyta</taxon>
        <taxon>Tracheophyta</taxon>
        <taxon>Spermatophyta</taxon>
        <taxon>Magnoliopsida</taxon>
        <taxon>eudicotyledons</taxon>
        <taxon>Gunneridae</taxon>
        <taxon>Pentapetalae</taxon>
        <taxon>rosids</taxon>
        <taxon>fabids</taxon>
        <taxon>Celastrales</taxon>
        <taxon>Celastraceae</taxon>
        <taxon>Tripterygium</taxon>
    </lineage>
</organism>
<keyword evidence="2" id="KW-1185">Reference proteome</keyword>
<protein>
    <submittedName>
        <fullName evidence="1">Pathogen-related protein-like</fullName>
    </submittedName>
</protein>
<dbReference type="InParanoid" id="A0A7J7C9E1"/>
<dbReference type="SUPFAM" id="SSF54427">
    <property type="entry name" value="NTF2-like"/>
    <property type="match status" value="1"/>
</dbReference>
<dbReference type="PANTHER" id="PTHR31723:SF4">
    <property type="entry name" value="PATHOGENESIS-RELATED FAMILY PROTEIN"/>
    <property type="match status" value="1"/>
</dbReference>
<comment type="caution">
    <text evidence="1">The sequence shown here is derived from an EMBL/GenBank/DDBJ whole genome shotgun (WGS) entry which is preliminary data.</text>
</comment>
<dbReference type="Proteomes" id="UP000593562">
    <property type="component" value="Unassembled WGS sequence"/>
</dbReference>
<dbReference type="InterPro" id="IPR032710">
    <property type="entry name" value="NTF2-like_dom_sf"/>
</dbReference>
<name>A0A7J7C9E1_TRIWF</name>
<dbReference type="AlphaFoldDB" id="A0A7J7C9E1"/>
<gene>
    <name evidence="1" type="ORF">HS088_TW19G00334</name>
</gene>
<sequence length="174" mass="19787">MATQEKVETLAKAVEDMKVVGDKYRMAKRVTRRNRSKCCEIMGDGTLSQDLLTILQNHKPRKIQAHGLTGSYNALLKNSSPDKFKFYKPDEETFESSHDAFQSAFPRGFAWEVISVYSGLSVVVAYKFRHWGYFEGSFKGHALTGDMVEFYGVGIMKVDESMRAEDVEIYYDPG</sequence>
<dbReference type="Gene3D" id="3.10.450.50">
    <property type="match status" value="1"/>
</dbReference>
<evidence type="ECO:0000313" key="1">
    <source>
        <dbReference type="EMBL" id="KAF5730739.1"/>
    </source>
</evidence>